<dbReference type="AlphaFoldDB" id="A0A0C3EXF0"/>
<evidence type="ECO:0000256" key="12">
    <source>
        <dbReference type="ARBA" id="ARBA00049723"/>
    </source>
</evidence>
<feature type="compositionally biased region" description="Polar residues" evidence="16">
    <location>
        <begin position="1"/>
        <end position="10"/>
    </location>
</feature>
<keyword evidence="2" id="KW-0153">Cholesterol metabolism</keyword>
<dbReference type="SUPFAM" id="SSF53474">
    <property type="entry name" value="alpha/beta-Hydrolases"/>
    <property type="match status" value="1"/>
</dbReference>
<reference evidence="19" key="2">
    <citation type="submission" date="2015-01" db="EMBL/GenBank/DDBJ databases">
        <title>Evolutionary Origins and Diversification of the Mycorrhizal Mutualists.</title>
        <authorList>
            <consortium name="DOE Joint Genome Institute"/>
            <consortium name="Mycorrhizal Genomics Consortium"/>
            <person name="Kohler A."/>
            <person name="Kuo A."/>
            <person name="Nagy L.G."/>
            <person name="Floudas D."/>
            <person name="Copeland A."/>
            <person name="Barry K.W."/>
            <person name="Cichocki N."/>
            <person name="Veneault-Fourrey C."/>
            <person name="LaButti K."/>
            <person name="Lindquist E.A."/>
            <person name="Lipzen A."/>
            <person name="Lundell T."/>
            <person name="Morin E."/>
            <person name="Murat C."/>
            <person name="Riley R."/>
            <person name="Ohm R."/>
            <person name="Sun H."/>
            <person name="Tunlid A."/>
            <person name="Henrissat B."/>
            <person name="Grigoriev I.V."/>
            <person name="Hibbett D.S."/>
            <person name="Martin F."/>
        </authorList>
    </citation>
    <scope>NUCLEOTIDE SEQUENCE [LARGE SCALE GENOMIC DNA]</scope>
    <source>
        <strain evidence="19">F 1598</strain>
    </source>
</reference>
<keyword evidence="3 15" id="KW-0285">Flavoprotein</keyword>
<dbReference type="EMBL" id="KN833027">
    <property type="protein sequence ID" value="KIM77195.1"/>
    <property type="molecule type" value="Genomic_DNA"/>
</dbReference>
<evidence type="ECO:0000313" key="19">
    <source>
        <dbReference type="Proteomes" id="UP000054166"/>
    </source>
</evidence>
<evidence type="ECO:0000256" key="1">
    <source>
        <dbReference type="ARBA" id="ARBA00001974"/>
    </source>
</evidence>
<dbReference type="Proteomes" id="UP000054166">
    <property type="component" value="Unassembled WGS sequence"/>
</dbReference>
<reference evidence="18 19" key="1">
    <citation type="submission" date="2014-04" db="EMBL/GenBank/DDBJ databases">
        <authorList>
            <consortium name="DOE Joint Genome Institute"/>
            <person name="Kuo A."/>
            <person name="Tarkka M."/>
            <person name="Buscot F."/>
            <person name="Kohler A."/>
            <person name="Nagy L.G."/>
            <person name="Floudas D."/>
            <person name="Copeland A."/>
            <person name="Barry K.W."/>
            <person name="Cichocki N."/>
            <person name="Veneault-Fourrey C."/>
            <person name="LaButti K."/>
            <person name="Lindquist E.A."/>
            <person name="Lipzen A."/>
            <person name="Lundell T."/>
            <person name="Morin E."/>
            <person name="Murat C."/>
            <person name="Sun H."/>
            <person name="Tunlid A."/>
            <person name="Henrissat B."/>
            <person name="Grigoriev I.V."/>
            <person name="Hibbett D.S."/>
            <person name="Martin F."/>
            <person name="Nordberg H.P."/>
            <person name="Cantor M.N."/>
            <person name="Hua S.X."/>
        </authorList>
    </citation>
    <scope>NUCLEOTIDE SEQUENCE [LARGE SCALE GENOMIC DNA]</scope>
    <source>
        <strain evidence="18 19">F 1598</strain>
    </source>
</reference>
<dbReference type="Pfam" id="PF00732">
    <property type="entry name" value="GMC_oxred_N"/>
    <property type="match status" value="1"/>
</dbReference>
<evidence type="ECO:0000256" key="16">
    <source>
        <dbReference type="SAM" id="MobiDB-lite"/>
    </source>
</evidence>
<evidence type="ECO:0000256" key="5">
    <source>
        <dbReference type="ARBA" id="ARBA00023002"/>
    </source>
</evidence>
<organism evidence="18 19">
    <name type="scientific">Piloderma croceum (strain F 1598)</name>
    <dbReference type="NCBI Taxonomy" id="765440"/>
    <lineage>
        <taxon>Eukaryota</taxon>
        <taxon>Fungi</taxon>
        <taxon>Dikarya</taxon>
        <taxon>Basidiomycota</taxon>
        <taxon>Agaricomycotina</taxon>
        <taxon>Agaricomycetes</taxon>
        <taxon>Agaricomycetidae</taxon>
        <taxon>Atheliales</taxon>
        <taxon>Atheliaceae</taxon>
        <taxon>Piloderma</taxon>
    </lineage>
</organism>
<dbReference type="EC" id="1.1.3.6" evidence="12"/>
<keyword evidence="6" id="KW-0443">Lipid metabolism</keyword>
<protein>
    <recommendedName>
        <fullName evidence="13">Cholesterol oxidase</fullName>
        <ecNumber evidence="12">1.1.3.6</ecNumber>
        <ecNumber evidence="10">5.3.3.1</ecNumber>
    </recommendedName>
    <alternativeName>
        <fullName evidence="14">Cholesterol isomerase</fullName>
    </alternativeName>
</protein>
<dbReference type="InterPro" id="IPR007867">
    <property type="entry name" value="GMC_OxRtase_C"/>
</dbReference>
<comment type="cofactor">
    <cofactor evidence="1">
        <name>FAD</name>
        <dbReference type="ChEBI" id="CHEBI:57692"/>
    </cofactor>
</comment>
<keyword evidence="4 15" id="KW-0274">FAD</keyword>
<sequence>MPTAFGTDNPSHGHKHPQKFPRLSKPVELLRPSYDILVIGSGYGGGVAASRLARGGQSVCVLERGRERWPGEYPRTLPEVSSNLHVQGKLTTGNMQGKYVETGDSLGLFRLHLGDAQNVFVGNGLGGTSLLNGNIFLHADKKTLSMDDWHPDIKNNPEGLNKYYERAASMLEPSPYPLSYPNLAKLDLLQTQAAALGWENRFYRPPQTTRFKDGPNSTGVMMRASTGSGMDSTGVNDGSKSSTLVNYLSDAWNWGAEIFCECEVRFIKKAPQGDGYIVFFAWHGSNRRVFGNTFEQSLMWVHAKRCVFLAAGTLGTTEILLRSKQHGLPMSPAVGTKMSGNGDILAFGYNTDYEVNSMARTHPDSAPPVGPTITGIIDCRDQGNPLEGFVIEEGAVPEALVSGIQILLEGMPEKIFPRQWDLAHRLRYLISSLRSGVFGPYSSGGSVQRTQVYLIMSHDSNQAYLSLNESGRPVMQFLGVGASKRVAYLNEVLAKATNGVGGTYINNPFFAALGEQEITVHPIGGANMSADGTADRGATTVHGELLTGSGKEYHHGLICVDASVIPTALGVNPLATITALAEHSVEYVAAKIGIEIDYETKNGLLDLFGPPAKRLPLTPDLKEAIEIIEDAKRSDNASTEFTEVMEGFIHVGGEIEDFAVAEGAAMGASSSARFFLSVHGWDTDTFTHRAEHRAMLTGTFSCGALSQDPFMVLRGTFQLFNDDPRTPDTKNIAYDFDMISTDGQMFHFHGYKVIDSSIAFAPWRTWKAVSTLYVTITHLKDNTIVGRGVLRIAATNIGNELASSSITGSSLTSRARAAGLFLLYFILQIAKFFFAPFTSLVQPDVFAAEDKHKISPAEIIQIVACDGVKTTLRMWTPVISKDATQLQSDVPILFIPGAAVDHNIFAAPTIKVNAIEFFTTSGATCFCVTLRVGKTAVAKAGWTTYDARLDVAAALNHITGLYPPGTKVYIVAHCIGSLALSMGLLDGTIPAGSIKGITASQVFMNPKAAAINMLKAKISVPFSAVYGSLEGQWFSCDSSPEDSVFQKILNQVLRFYPVGSRKEMCNSVICHRCELIFGRLWNHHNLNSETHSRLSDFFGGISMRCLSHLVQMGTSGMVMTSPPLSLSTDDTGTISSRPLIDNISLARLQHIPIFFFSGGENNVYTPESTDISYTTLRNKFDKGEYDRAVFEGFGHLDCWMGERAADVIWVSVRAHLMRVCDDGDWVDLTL</sequence>
<accession>A0A0C3EXF0</accession>
<evidence type="ECO:0000256" key="15">
    <source>
        <dbReference type="RuleBase" id="RU003968"/>
    </source>
</evidence>
<dbReference type="GO" id="GO:0008203">
    <property type="term" value="P:cholesterol metabolic process"/>
    <property type="evidence" value="ECO:0007669"/>
    <property type="project" value="UniProtKB-KW"/>
</dbReference>
<feature type="region of interest" description="Disordered" evidence="16">
    <location>
        <begin position="1"/>
        <end position="20"/>
    </location>
</feature>
<dbReference type="PROSITE" id="PS00623">
    <property type="entry name" value="GMC_OXRED_1"/>
    <property type="match status" value="1"/>
</dbReference>
<dbReference type="GO" id="GO:0050660">
    <property type="term" value="F:flavin adenine dinucleotide binding"/>
    <property type="evidence" value="ECO:0007669"/>
    <property type="project" value="InterPro"/>
</dbReference>
<dbReference type="PANTHER" id="PTHR47470:SF1">
    <property type="entry name" value="FAD-DEPENDENT OXIDOREDUCTASE 2 FAD BINDING DOMAIN-CONTAINING PROTEIN"/>
    <property type="match status" value="1"/>
</dbReference>
<dbReference type="PANTHER" id="PTHR47470">
    <property type="entry name" value="CHOLESTEROL OXIDASE"/>
    <property type="match status" value="1"/>
</dbReference>
<keyword evidence="9" id="KW-0413">Isomerase</keyword>
<keyword evidence="19" id="KW-1185">Reference proteome</keyword>
<keyword evidence="5" id="KW-0560">Oxidoreductase</keyword>
<proteinExistence type="inferred from homology"/>
<dbReference type="OrthoDB" id="9974421at2759"/>
<dbReference type="Pfam" id="PF05199">
    <property type="entry name" value="GMC_oxred_C"/>
    <property type="match status" value="1"/>
</dbReference>
<dbReference type="Gene3D" id="3.50.50.60">
    <property type="entry name" value="FAD/NAD(P)-binding domain"/>
    <property type="match status" value="3"/>
</dbReference>
<keyword evidence="8" id="KW-0753">Steroid metabolism</keyword>
<evidence type="ECO:0000256" key="6">
    <source>
        <dbReference type="ARBA" id="ARBA00023098"/>
    </source>
</evidence>
<dbReference type="HOGENOM" id="CLU_002483_0_0_1"/>
<dbReference type="STRING" id="765440.A0A0C3EXF0"/>
<evidence type="ECO:0000256" key="11">
    <source>
        <dbReference type="ARBA" id="ARBA00049645"/>
    </source>
</evidence>
<evidence type="ECO:0000313" key="18">
    <source>
        <dbReference type="EMBL" id="KIM77195.1"/>
    </source>
</evidence>
<evidence type="ECO:0000256" key="4">
    <source>
        <dbReference type="ARBA" id="ARBA00022827"/>
    </source>
</evidence>
<evidence type="ECO:0000256" key="10">
    <source>
        <dbReference type="ARBA" id="ARBA00038856"/>
    </source>
</evidence>
<keyword evidence="7" id="KW-1207">Sterol metabolism</keyword>
<dbReference type="InterPro" id="IPR052542">
    <property type="entry name" value="Cholesterol_Oxidase"/>
</dbReference>
<evidence type="ECO:0000256" key="13">
    <source>
        <dbReference type="ARBA" id="ARBA00049744"/>
    </source>
</evidence>
<dbReference type="GO" id="GO:0016995">
    <property type="term" value="F:cholesterol oxidase activity"/>
    <property type="evidence" value="ECO:0007669"/>
    <property type="project" value="UniProtKB-EC"/>
</dbReference>
<dbReference type="EC" id="5.3.3.1" evidence="10"/>
<evidence type="ECO:0000256" key="8">
    <source>
        <dbReference type="ARBA" id="ARBA00023221"/>
    </source>
</evidence>
<evidence type="ECO:0000256" key="14">
    <source>
        <dbReference type="ARBA" id="ARBA00049778"/>
    </source>
</evidence>
<dbReference type="GO" id="GO:0004769">
    <property type="term" value="F:steroid Delta-isomerase activity"/>
    <property type="evidence" value="ECO:0007669"/>
    <property type="project" value="UniProtKB-EC"/>
</dbReference>
<dbReference type="InterPro" id="IPR029058">
    <property type="entry name" value="AB_hydrolase_fold"/>
</dbReference>
<evidence type="ECO:0000256" key="2">
    <source>
        <dbReference type="ARBA" id="ARBA00022548"/>
    </source>
</evidence>
<evidence type="ECO:0000256" key="3">
    <source>
        <dbReference type="ARBA" id="ARBA00022630"/>
    </source>
</evidence>
<evidence type="ECO:0000256" key="9">
    <source>
        <dbReference type="ARBA" id="ARBA00023235"/>
    </source>
</evidence>
<dbReference type="InParanoid" id="A0A0C3EXF0"/>
<evidence type="ECO:0000259" key="17">
    <source>
        <dbReference type="PROSITE" id="PS00623"/>
    </source>
</evidence>
<dbReference type="Gene3D" id="3.40.50.1820">
    <property type="entry name" value="alpha/beta hydrolase"/>
    <property type="match status" value="1"/>
</dbReference>
<evidence type="ECO:0000256" key="7">
    <source>
        <dbReference type="ARBA" id="ARBA00023166"/>
    </source>
</evidence>
<dbReference type="InterPro" id="IPR000172">
    <property type="entry name" value="GMC_OxRdtase_N"/>
</dbReference>
<dbReference type="SUPFAM" id="SSF51905">
    <property type="entry name" value="FAD/NAD(P)-binding domain"/>
    <property type="match status" value="1"/>
</dbReference>
<name>A0A0C3EXF0_PILCF</name>
<comment type="pathway">
    <text evidence="11">Steroid metabolism; cholesterol degradation.</text>
</comment>
<dbReference type="InterPro" id="IPR036188">
    <property type="entry name" value="FAD/NAD-bd_sf"/>
</dbReference>
<comment type="similarity">
    <text evidence="15">Belongs to the GMC oxidoreductase family.</text>
</comment>
<gene>
    <name evidence="18" type="ORF">PILCRDRAFT_825548</name>
</gene>
<feature type="domain" description="Glucose-methanol-choline oxidoreductase N-terminal" evidence="17">
    <location>
        <begin position="122"/>
        <end position="145"/>
    </location>
</feature>